<dbReference type="InterPro" id="IPR036097">
    <property type="entry name" value="HisK_dim/P_sf"/>
</dbReference>
<evidence type="ECO:0000256" key="8">
    <source>
        <dbReference type="ARBA" id="ARBA00022741"/>
    </source>
</evidence>
<dbReference type="CDD" id="cd00082">
    <property type="entry name" value="HisKA"/>
    <property type="match status" value="1"/>
</dbReference>
<dbReference type="InterPro" id="IPR050398">
    <property type="entry name" value="HssS/ArlS-like"/>
</dbReference>
<evidence type="ECO:0000313" key="16">
    <source>
        <dbReference type="Proteomes" id="UP000515928"/>
    </source>
</evidence>
<dbReference type="GO" id="GO:0005524">
    <property type="term" value="F:ATP binding"/>
    <property type="evidence" value="ECO:0007669"/>
    <property type="project" value="UniProtKB-KW"/>
</dbReference>
<dbReference type="EC" id="2.7.13.3" evidence="3"/>
<dbReference type="KEGG" id="eio:H9L01_02205"/>
<evidence type="ECO:0000256" key="10">
    <source>
        <dbReference type="ARBA" id="ARBA00022840"/>
    </source>
</evidence>
<name>A0A7G9S026_9FIRM</name>
<evidence type="ECO:0000313" key="15">
    <source>
        <dbReference type="EMBL" id="QNN61201.1"/>
    </source>
</evidence>
<dbReference type="PANTHER" id="PTHR45528">
    <property type="entry name" value="SENSOR HISTIDINE KINASE CPXA"/>
    <property type="match status" value="1"/>
</dbReference>
<evidence type="ECO:0000256" key="5">
    <source>
        <dbReference type="ARBA" id="ARBA00022553"/>
    </source>
</evidence>
<keyword evidence="11" id="KW-1133">Transmembrane helix</keyword>
<dbReference type="Gene3D" id="3.30.565.10">
    <property type="entry name" value="Histidine kinase-like ATPase, C-terminal domain"/>
    <property type="match status" value="1"/>
</dbReference>
<sequence>MKMLRDSFIQKMFIKLTMVFILSCLVFYFIPNILVLIIAFIFLIGLVYQYLKQRNDQVEELTQYIKTLNSGNYHYFLEAYDEGELGILYSELNKTMVTLRTMNSNLQDKNDFINSSFEDISHQIKTPITALSILTDLRPQDDELVLATRDQVNRLDHLISAIMRLIQLETAQVTLNIEKISLECLVKNVLSDIYPLIKNQNIKIVVDVQSDVYGDVGQYYEALYNILVNKIKYAETTIWIEDVKTSLTPTLNIYDDGPEIPHDIRDRVFERFFTTHHQPNSLGIGLSVARQIMILHDGNIRVKDANTFTVIFPNMIEPS</sequence>
<comment type="subcellular location">
    <subcellularLocation>
        <location evidence="2">Cell membrane</location>
        <topology evidence="2">Multi-pass membrane protein</topology>
    </subcellularLocation>
</comment>
<dbReference type="SUPFAM" id="SSF47384">
    <property type="entry name" value="Homodimeric domain of signal transducing histidine kinase"/>
    <property type="match status" value="1"/>
</dbReference>
<keyword evidence="13" id="KW-0472">Membrane</keyword>
<dbReference type="RefSeq" id="WP_187534403.1">
    <property type="nucleotide sequence ID" value="NZ_CBCSHU010000001.1"/>
</dbReference>
<dbReference type="Proteomes" id="UP000515928">
    <property type="component" value="Chromosome"/>
</dbReference>
<dbReference type="PRINTS" id="PR00344">
    <property type="entry name" value="BCTRLSENSOR"/>
</dbReference>
<dbReference type="SUPFAM" id="SSF55874">
    <property type="entry name" value="ATPase domain of HSP90 chaperone/DNA topoisomerase II/histidine kinase"/>
    <property type="match status" value="1"/>
</dbReference>
<evidence type="ECO:0000256" key="12">
    <source>
        <dbReference type="ARBA" id="ARBA00023012"/>
    </source>
</evidence>
<dbReference type="InterPro" id="IPR003661">
    <property type="entry name" value="HisK_dim/P_dom"/>
</dbReference>
<proteinExistence type="predicted"/>
<evidence type="ECO:0000256" key="4">
    <source>
        <dbReference type="ARBA" id="ARBA00022475"/>
    </source>
</evidence>
<dbReference type="InterPro" id="IPR003594">
    <property type="entry name" value="HATPase_dom"/>
</dbReference>
<accession>A0A7G9S026</accession>
<evidence type="ECO:0000256" key="13">
    <source>
        <dbReference type="ARBA" id="ARBA00023136"/>
    </source>
</evidence>
<keyword evidence="8" id="KW-0547">Nucleotide-binding</keyword>
<gene>
    <name evidence="15" type="ORF">H9L01_02205</name>
</gene>
<keyword evidence="4" id="KW-1003">Cell membrane</keyword>
<dbReference type="AlphaFoldDB" id="A0A7G9S026"/>
<keyword evidence="5" id="KW-0597">Phosphoprotein</keyword>
<dbReference type="EMBL" id="CP060715">
    <property type="protein sequence ID" value="QNN61201.1"/>
    <property type="molecule type" value="Genomic_DNA"/>
</dbReference>
<dbReference type="PANTHER" id="PTHR45528:SF1">
    <property type="entry name" value="SENSOR HISTIDINE KINASE CPXA"/>
    <property type="match status" value="1"/>
</dbReference>
<organism evidence="15 16">
    <name type="scientific">Erysipelothrix inopinata</name>
    <dbReference type="NCBI Taxonomy" id="225084"/>
    <lineage>
        <taxon>Bacteria</taxon>
        <taxon>Bacillati</taxon>
        <taxon>Bacillota</taxon>
        <taxon>Erysipelotrichia</taxon>
        <taxon>Erysipelotrichales</taxon>
        <taxon>Erysipelotrichaceae</taxon>
        <taxon>Erysipelothrix</taxon>
    </lineage>
</organism>
<evidence type="ECO:0000256" key="2">
    <source>
        <dbReference type="ARBA" id="ARBA00004651"/>
    </source>
</evidence>
<evidence type="ECO:0000259" key="14">
    <source>
        <dbReference type="PROSITE" id="PS50109"/>
    </source>
</evidence>
<dbReference type="CDD" id="cd00075">
    <property type="entry name" value="HATPase"/>
    <property type="match status" value="1"/>
</dbReference>
<keyword evidence="7" id="KW-0812">Transmembrane</keyword>
<keyword evidence="12" id="KW-0902">Two-component regulatory system</keyword>
<dbReference type="Pfam" id="PF02518">
    <property type="entry name" value="HATPase_c"/>
    <property type="match status" value="1"/>
</dbReference>
<dbReference type="GO" id="GO:0000155">
    <property type="term" value="F:phosphorelay sensor kinase activity"/>
    <property type="evidence" value="ECO:0007669"/>
    <property type="project" value="InterPro"/>
</dbReference>
<evidence type="ECO:0000256" key="3">
    <source>
        <dbReference type="ARBA" id="ARBA00012438"/>
    </source>
</evidence>
<reference evidence="15 16" key="1">
    <citation type="submission" date="2020-08" db="EMBL/GenBank/DDBJ databases">
        <title>Genome sequence of Erysipelothrix inopinata DSM 15511T.</title>
        <authorList>
            <person name="Hyun D.-W."/>
            <person name="Bae J.-W."/>
        </authorList>
    </citation>
    <scope>NUCLEOTIDE SEQUENCE [LARGE SCALE GENOMIC DNA]</scope>
    <source>
        <strain evidence="15 16">DSM 15511</strain>
    </source>
</reference>
<dbReference type="InterPro" id="IPR004358">
    <property type="entry name" value="Sig_transdc_His_kin-like_C"/>
</dbReference>
<evidence type="ECO:0000256" key="1">
    <source>
        <dbReference type="ARBA" id="ARBA00000085"/>
    </source>
</evidence>
<evidence type="ECO:0000256" key="7">
    <source>
        <dbReference type="ARBA" id="ARBA00022692"/>
    </source>
</evidence>
<keyword evidence="10" id="KW-0067">ATP-binding</keyword>
<comment type="catalytic activity">
    <reaction evidence="1">
        <text>ATP + protein L-histidine = ADP + protein N-phospho-L-histidine.</text>
        <dbReference type="EC" id="2.7.13.3"/>
    </reaction>
</comment>
<dbReference type="SMART" id="SM00387">
    <property type="entry name" value="HATPase_c"/>
    <property type="match status" value="1"/>
</dbReference>
<keyword evidence="9 15" id="KW-0418">Kinase</keyword>
<dbReference type="InterPro" id="IPR036890">
    <property type="entry name" value="HATPase_C_sf"/>
</dbReference>
<keyword evidence="6" id="KW-0808">Transferase</keyword>
<feature type="domain" description="Histidine kinase" evidence="14">
    <location>
        <begin position="119"/>
        <end position="304"/>
    </location>
</feature>
<dbReference type="PROSITE" id="PS50109">
    <property type="entry name" value="HIS_KIN"/>
    <property type="match status" value="1"/>
</dbReference>
<keyword evidence="16" id="KW-1185">Reference proteome</keyword>
<evidence type="ECO:0000256" key="9">
    <source>
        <dbReference type="ARBA" id="ARBA00022777"/>
    </source>
</evidence>
<evidence type="ECO:0000256" key="11">
    <source>
        <dbReference type="ARBA" id="ARBA00022989"/>
    </source>
</evidence>
<dbReference type="InterPro" id="IPR005467">
    <property type="entry name" value="His_kinase_dom"/>
</dbReference>
<dbReference type="GO" id="GO:0005886">
    <property type="term" value="C:plasma membrane"/>
    <property type="evidence" value="ECO:0007669"/>
    <property type="project" value="UniProtKB-SubCell"/>
</dbReference>
<evidence type="ECO:0000256" key="6">
    <source>
        <dbReference type="ARBA" id="ARBA00022679"/>
    </source>
</evidence>
<dbReference type="Gene3D" id="1.10.287.130">
    <property type="match status" value="1"/>
</dbReference>
<protein>
    <recommendedName>
        <fullName evidence="3">histidine kinase</fullName>
        <ecNumber evidence="3">2.7.13.3</ecNumber>
    </recommendedName>
</protein>